<proteinExistence type="predicted"/>
<feature type="transmembrane region" description="Helical" evidence="1">
    <location>
        <begin position="82"/>
        <end position="100"/>
    </location>
</feature>
<keyword evidence="1" id="KW-1133">Transmembrane helix</keyword>
<organism evidence="3 4">
    <name type="scientific">Pseudaquabacterium terrae</name>
    <dbReference type="NCBI Taxonomy" id="2732868"/>
    <lineage>
        <taxon>Bacteria</taxon>
        <taxon>Pseudomonadati</taxon>
        <taxon>Pseudomonadota</taxon>
        <taxon>Betaproteobacteria</taxon>
        <taxon>Burkholderiales</taxon>
        <taxon>Sphaerotilaceae</taxon>
        <taxon>Pseudaquabacterium</taxon>
    </lineage>
</organism>
<dbReference type="Proteomes" id="UP000737171">
    <property type="component" value="Unassembled WGS sequence"/>
</dbReference>
<reference evidence="3 4" key="1">
    <citation type="submission" date="2020-05" db="EMBL/GenBank/DDBJ databases">
        <title>Aquincola sp. isolate from soil.</title>
        <authorList>
            <person name="Han J."/>
            <person name="Kim D.-U."/>
        </authorList>
    </citation>
    <scope>NUCLEOTIDE SEQUENCE [LARGE SCALE GENOMIC DNA]</scope>
    <source>
        <strain evidence="3 4">S2</strain>
    </source>
</reference>
<feature type="transmembrane region" description="Helical" evidence="1">
    <location>
        <begin position="140"/>
        <end position="159"/>
    </location>
</feature>
<keyword evidence="1" id="KW-0472">Membrane</keyword>
<gene>
    <name evidence="3" type="ORF">HLB44_03335</name>
</gene>
<sequence length="207" mass="21534">MTLDTLDTTHLVALAAALGWASGLRLYAVVFLTGLAGWLGWLPLPAGLKVLEHPVVLGASGLMLVIEFLADKIPALDSMWDAVHTVIRIPAGAALAAAVFGGDHAAWATVAALLGGTLAATSHVAKTTTRAAANTSPEPFSNIALSLLGDAAVPVMLWLAVEHPIVFFACLALALVVMVALTWLLMKFLIRLIRTLRQRFGAGAAAA</sequence>
<name>A0ABX2EBP6_9BURK</name>
<dbReference type="EMBL" id="JABRWJ010000001">
    <property type="protein sequence ID" value="NRF66016.1"/>
    <property type="molecule type" value="Genomic_DNA"/>
</dbReference>
<feature type="transmembrane region" description="Helical" evidence="1">
    <location>
        <begin position="165"/>
        <end position="190"/>
    </location>
</feature>
<evidence type="ECO:0000256" key="1">
    <source>
        <dbReference type="SAM" id="Phobius"/>
    </source>
</evidence>
<dbReference type="RefSeq" id="WP_173120563.1">
    <property type="nucleotide sequence ID" value="NZ_JABRWJ010000001.1"/>
</dbReference>
<feature type="transmembrane region" description="Helical" evidence="1">
    <location>
        <begin position="106"/>
        <end position="128"/>
    </location>
</feature>
<feature type="transmembrane region" description="Helical" evidence="1">
    <location>
        <begin position="53"/>
        <end position="70"/>
    </location>
</feature>
<dbReference type="InterPro" id="IPR025196">
    <property type="entry name" value="DUF4126"/>
</dbReference>
<keyword evidence="1" id="KW-0812">Transmembrane</keyword>
<dbReference type="Pfam" id="PF13548">
    <property type="entry name" value="DUF4126"/>
    <property type="match status" value="1"/>
</dbReference>
<evidence type="ECO:0000259" key="2">
    <source>
        <dbReference type="Pfam" id="PF13548"/>
    </source>
</evidence>
<accession>A0ABX2EBP6</accession>
<keyword evidence="4" id="KW-1185">Reference proteome</keyword>
<feature type="transmembrane region" description="Helical" evidence="1">
    <location>
        <begin position="12"/>
        <end position="41"/>
    </location>
</feature>
<protein>
    <submittedName>
        <fullName evidence="3">DUF4126 domain-containing protein</fullName>
    </submittedName>
</protein>
<evidence type="ECO:0000313" key="4">
    <source>
        <dbReference type="Proteomes" id="UP000737171"/>
    </source>
</evidence>
<comment type="caution">
    <text evidence="3">The sequence shown here is derived from an EMBL/GenBank/DDBJ whole genome shotgun (WGS) entry which is preliminary data.</text>
</comment>
<evidence type="ECO:0000313" key="3">
    <source>
        <dbReference type="EMBL" id="NRF66016.1"/>
    </source>
</evidence>
<feature type="domain" description="DUF4126" evidence="2">
    <location>
        <begin position="13"/>
        <end position="182"/>
    </location>
</feature>